<protein>
    <submittedName>
        <fullName evidence="2">Excisionase family DNA binding protein</fullName>
    </submittedName>
</protein>
<comment type="caution">
    <text evidence="2">The sequence shown here is derived from an EMBL/GenBank/DDBJ whole genome shotgun (WGS) entry which is preliminary data.</text>
</comment>
<evidence type="ECO:0000259" key="1">
    <source>
        <dbReference type="Pfam" id="PF12728"/>
    </source>
</evidence>
<dbReference type="InterPro" id="IPR010093">
    <property type="entry name" value="SinI_DNA-bd"/>
</dbReference>
<accession>A0ABU0HL92</accession>
<keyword evidence="3" id="KW-1185">Reference proteome</keyword>
<dbReference type="InterPro" id="IPR041657">
    <property type="entry name" value="HTH_17"/>
</dbReference>
<dbReference type="EMBL" id="JAUSVV010000003">
    <property type="protein sequence ID" value="MDQ0442603.1"/>
    <property type="molecule type" value="Genomic_DNA"/>
</dbReference>
<dbReference type="RefSeq" id="WP_306424670.1">
    <property type="nucleotide sequence ID" value="NZ_BPQX01000021.1"/>
</dbReference>
<organism evidence="2 3">
    <name type="scientific">Methylobacterium persicinum</name>
    <dbReference type="NCBI Taxonomy" id="374426"/>
    <lineage>
        <taxon>Bacteria</taxon>
        <taxon>Pseudomonadati</taxon>
        <taxon>Pseudomonadota</taxon>
        <taxon>Alphaproteobacteria</taxon>
        <taxon>Hyphomicrobiales</taxon>
        <taxon>Methylobacteriaceae</taxon>
        <taxon>Methylobacterium</taxon>
    </lineage>
</organism>
<evidence type="ECO:0000313" key="2">
    <source>
        <dbReference type="EMBL" id="MDQ0442603.1"/>
    </source>
</evidence>
<dbReference type="Proteomes" id="UP001236369">
    <property type="component" value="Unassembled WGS sequence"/>
</dbReference>
<dbReference type="Pfam" id="PF12728">
    <property type="entry name" value="HTH_17"/>
    <property type="match status" value="1"/>
</dbReference>
<reference evidence="2 3" key="1">
    <citation type="submission" date="2023-07" db="EMBL/GenBank/DDBJ databases">
        <title>Genomic Encyclopedia of Type Strains, Phase IV (KMG-IV): sequencing the most valuable type-strain genomes for metagenomic binning, comparative biology and taxonomic classification.</title>
        <authorList>
            <person name="Goeker M."/>
        </authorList>
    </citation>
    <scope>NUCLEOTIDE SEQUENCE [LARGE SCALE GENOMIC DNA]</scope>
    <source>
        <strain evidence="2 3">DSM 19562</strain>
    </source>
</reference>
<evidence type="ECO:0000313" key="3">
    <source>
        <dbReference type="Proteomes" id="UP001236369"/>
    </source>
</evidence>
<proteinExistence type="predicted"/>
<feature type="domain" description="Helix-turn-helix" evidence="1">
    <location>
        <begin position="10"/>
        <end position="56"/>
    </location>
</feature>
<sequence>MADAVRPLAYRPKDAATMLGISRSLIYQMVAEGQIASKKFGAVTVIPHDELQRFLDSVEPSPATKAAQASIK</sequence>
<dbReference type="NCBIfam" id="TIGR01764">
    <property type="entry name" value="excise"/>
    <property type="match status" value="1"/>
</dbReference>
<name>A0ABU0HL92_9HYPH</name>
<gene>
    <name evidence="2" type="ORF">QO016_002097</name>
</gene>